<accession>A0A0H2S885</accession>
<dbReference type="InParanoid" id="A0A0H2S885"/>
<sequence length="262" mass="29441">MLPNGPSRAQTAKSSQCRSLLLLFCPGDHLSPILQVRMQWKLNVIRPFSWLKTAHARQDSPTFVCVSSSEDETYGLALTTLGDPRKAHWMKANLKGRAFSFKGEHALSLPFVCQKISYISALAQAAFVPSWIMRRWSRTRPPQFHVKNAESPIAHRPTQGQSRELTSVLTSPLCNCLSQVHHFSTLFAAIAFTLVAMSSDLSHLHSLIVGQAFIVADGHPFAGSQHEAHVRRLLNFPQLFWQHSFGIQFMRRSPTIFALLDK</sequence>
<evidence type="ECO:0000313" key="1">
    <source>
        <dbReference type="EMBL" id="KLO20432.1"/>
    </source>
</evidence>
<organism evidence="1 2">
    <name type="scientific">Schizopora paradoxa</name>
    <dbReference type="NCBI Taxonomy" id="27342"/>
    <lineage>
        <taxon>Eukaryota</taxon>
        <taxon>Fungi</taxon>
        <taxon>Dikarya</taxon>
        <taxon>Basidiomycota</taxon>
        <taxon>Agaricomycotina</taxon>
        <taxon>Agaricomycetes</taxon>
        <taxon>Hymenochaetales</taxon>
        <taxon>Schizoporaceae</taxon>
        <taxon>Schizopora</taxon>
    </lineage>
</organism>
<dbReference type="Proteomes" id="UP000053477">
    <property type="component" value="Unassembled WGS sequence"/>
</dbReference>
<gene>
    <name evidence="1" type="ORF">SCHPADRAFT_6044</name>
</gene>
<protein>
    <submittedName>
        <fullName evidence="1">Uncharacterized protein</fullName>
    </submittedName>
</protein>
<dbReference type="AlphaFoldDB" id="A0A0H2S885"/>
<evidence type="ECO:0000313" key="2">
    <source>
        <dbReference type="Proteomes" id="UP000053477"/>
    </source>
</evidence>
<keyword evidence="2" id="KW-1185">Reference proteome</keyword>
<dbReference type="EMBL" id="KQ085882">
    <property type="protein sequence ID" value="KLO20432.1"/>
    <property type="molecule type" value="Genomic_DNA"/>
</dbReference>
<name>A0A0H2S885_9AGAM</name>
<proteinExistence type="predicted"/>
<reference evidence="1 2" key="1">
    <citation type="submission" date="2015-04" db="EMBL/GenBank/DDBJ databases">
        <title>Complete genome sequence of Schizopora paradoxa KUC8140, a cosmopolitan wood degrader in East Asia.</title>
        <authorList>
            <consortium name="DOE Joint Genome Institute"/>
            <person name="Min B."/>
            <person name="Park H."/>
            <person name="Jang Y."/>
            <person name="Kim J.-J."/>
            <person name="Kim K.H."/>
            <person name="Pangilinan J."/>
            <person name="Lipzen A."/>
            <person name="Riley R."/>
            <person name="Grigoriev I.V."/>
            <person name="Spatafora J.W."/>
            <person name="Choi I.-G."/>
        </authorList>
    </citation>
    <scope>NUCLEOTIDE SEQUENCE [LARGE SCALE GENOMIC DNA]</scope>
    <source>
        <strain evidence="1 2">KUC8140</strain>
    </source>
</reference>